<comment type="caution">
    <text evidence="2">The sequence shown here is derived from an EMBL/GenBank/DDBJ whole genome shotgun (WGS) entry which is preliminary data.</text>
</comment>
<sequence length="186" mass="20404">MLRKNAPALTLWMLVLFFTITASVKAATAEEPRFSGTAELFGLPLNNLHLSKIQEKLKSMGLYSYPSYKTGIVSYSLGSEGILGVTNATIYSNTSNYITKALLSGVVQSKESRQALGEVLTTKYGKPSAGFLSEGIGRAKWFFKEGTMIEFHNSTFDVSILYVDEQPKVASRSGKIDVEALSRKNK</sequence>
<dbReference type="RefSeq" id="WP_191592888.1">
    <property type="nucleotide sequence ID" value="NZ_JACYFC010000001.1"/>
</dbReference>
<keyword evidence="1" id="KW-0732">Signal</keyword>
<proteinExistence type="predicted"/>
<evidence type="ECO:0000313" key="3">
    <source>
        <dbReference type="Proteomes" id="UP000604161"/>
    </source>
</evidence>
<dbReference type="Proteomes" id="UP000604161">
    <property type="component" value="Unassembled WGS sequence"/>
</dbReference>
<keyword evidence="2" id="KW-0808">Transferase</keyword>
<dbReference type="EMBL" id="JACYFC010000001">
    <property type="protein sequence ID" value="MBD5769485.1"/>
    <property type="molecule type" value="Genomic_DNA"/>
</dbReference>
<reference evidence="2 3" key="1">
    <citation type="submission" date="2020-09" db="EMBL/GenBank/DDBJ databases">
        <title>Marinomonas sp. nov., isolated from the cysticercosis algae of Qingdao, China.</title>
        <authorList>
            <person name="Sun X."/>
        </authorList>
    </citation>
    <scope>NUCLEOTIDE SEQUENCE [LARGE SCALE GENOMIC DNA]</scope>
    <source>
        <strain evidence="2 3">SM2066</strain>
    </source>
</reference>
<protein>
    <submittedName>
        <fullName evidence="2">Uridine kinase</fullName>
    </submittedName>
</protein>
<feature type="chain" id="PRO_5045361730" evidence="1">
    <location>
        <begin position="27"/>
        <end position="186"/>
    </location>
</feature>
<accession>A0ABR8NTV9</accession>
<keyword evidence="2" id="KW-0418">Kinase</keyword>
<dbReference type="GO" id="GO:0016301">
    <property type="term" value="F:kinase activity"/>
    <property type="evidence" value="ECO:0007669"/>
    <property type="project" value="UniProtKB-KW"/>
</dbReference>
<keyword evidence="3" id="KW-1185">Reference proteome</keyword>
<organism evidence="2 3">
    <name type="scientific">Marinomonas colpomeniae</name>
    <dbReference type="NCBI Taxonomy" id="2774408"/>
    <lineage>
        <taxon>Bacteria</taxon>
        <taxon>Pseudomonadati</taxon>
        <taxon>Pseudomonadota</taxon>
        <taxon>Gammaproteobacteria</taxon>
        <taxon>Oceanospirillales</taxon>
        <taxon>Oceanospirillaceae</taxon>
        <taxon>Marinomonas</taxon>
    </lineage>
</organism>
<name>A0ABR8NTV9_9GAMM</name>
<gene>
    <name evidence="2" type="ORF">IF202_00335</name>
</gene>
<evidence type="ECO:0000256" key="1">
    <source>
        <dbReference type="SAM" id="SignalP"/>
    </source>
</evidence>
<feature type="signal peptide" evidence="1">
    <location>
        <begin position="1"/>
        <end position="26"/>
    </location>
</feature>
<evidence type="ECO:0000313" key="2">
    <source>
        <dbReference type="EMBL" id="MBD5769485.1"/>
    </source>
</evidence>